<protein>
    <recommendedName>
        <fullName evidence="4">Small secreted domain DUF320</fullName>
    </recommendedName>
</protein>
<sequence length="77" mass="7588">MIKRMIAMTVLAAGAGAGALAFSAPAMAGDDPTTVQVIGGQTCRGLDIVGVGAAIHNVLGVTHEQGHCVNGSTVVDD</sequence>
<gene>
    <name evidence="2" type="ORF">GCM10010468_45690</name>
</gene>
<proteinExistence type="predicted"/>
<name>A0ABP6QGD9_9ACTN</name>
<dbReference type="EMBL" id="BAAAUV010000011">
    <property type="protein sequence ID" value="GAA3220854.1"/>
    <property type="molecule type" value="Genomic_DNA"/>
</dbReference>
<evidence type="ECO:0000313" key="3">
    <source>
        <dbReference type="Proteomes" id="UP001501237"/>
    </source>
</evidence>
<feature type="signal peptide" evidence="1">
    <location>
        <begin position="1"/>
        <end position="28"/>
    </location>
</feature>
<reference evidence="3" key="1">
    <citation type="journal article" date="2019" name="Int. J. Syst. Evol. Microbiol.">
        <title>The Global Catalogue of Microorganisms (GCM) 10K type strain sequencing project: providing services to taxonomists for standard genome sequencing and annotation.</title>
        <authorList>
            <consortium name="The Broad Institute Genomics Platform"/>
            <consortium name="The Broad Institute Genome Sequencing Center for Infectious Disease"/>
            <person name="Wu L."/>
            <person name="Ma J."/>
        </authorList>
    </citation>
    <scope>NUCLEOTIDE SEQUENCE [LARGE SCALE GENOMIC DNA]</scope>
    <source>
        <strain evidence="3">JCM 9377</strain>
    </source>
</reference>
<keyword evidence="3" id="KW-1185">Reference proteome</keyword>
<comment type="caution">
    <text evidence="2">The sequence shown here is derived from an EMBL/GenBank/DDBJ whole genome shotgun (WGS) entry which is preliminary data.</text>
</comment>
<evidence type="ECO:0000256" key="1">
    <source>
        <dbReference type="SAM" id="SignalP"/>
    </source>
</evidence>
<organism evidence="2 3">
    <name type="scientific">Actinocorallia longicatena</name>
    <dbReference type="NCBI Taxonomy" id="111803"/>
    <lineage>
        <taxon>Bacteria</taxon>
        <taxon>Bacillati</taxon>
        <taxon>Actinomycetota</taxon>
        <taxon>Actinomycetes</taxon>
        <taxon>Streptosporangiales</taxon>
        <taxon>Thermomonosporaceae</taxon>
        <taxon>Actinocorallia</taxon>
    </lineage>
</organism>
<evidence type="ECO:0008006" key="4">
    <source>
        <dbReference type="Google" id="ProtNLM"/>
    </source>
</evidence>
<accession>A0ABP6QGD9</accession>
<dbReference type="Proteomes" id="UP001501237">
    <property type="component" value="Unassembled WGS sequence"/>
</dbReference>
<dbReference type="RefSeq" id="WP_344831679.1">
    <property type="nucleotide sequence ID" value="NZ_BAAAUV010000011.1"/>
</dbReference>
<feature type="chain" id="PRO_5047084026" description="Small secreted domain DUF320" evidence="1">
    <location>
        <begin position="29"/>
        <end position="77"/>
    </location>
</feature>
<evidence type="ECO:0000313" key="2">
    <source>
        <dbReference type="EMBL" id="GAA3220854.1"/>
    </source>
</evidence>
<keyword evidence="1" id="KW-0732">Signal</keyword>